<organism evidence="1">
    <name type="scientific">Cacopsylla melanoneura</name>
    <dbReference type="NCBI Taxonomy" id="428564"/>
    <lineage>
        <taxon>Eukaryota</taxon>
        <taxon>Metazoa</taxon>
        <taxon>Ecdysozoa</taxon>
        <taxon>Arthropoda</taxon>
        <taxon>Hexapoda</taxon>
        <taxon>Insecta</taxon>
        <taxon>Pterygota</taxon>
        <taxon>Neoptera</taxon>
        <taxon>Paraneoptera</taxon>
        <taxon>Hemiptera</taxon>
        <taxon>Sternorrhyncha</taxon>
        <taxon>Psylloidea</taxon>
        <taxon>Psyllidae</taxon>
        <taxon>Psyllinae</taxon>
        <taxon>Cacopsylla</taxon>
    </lineage>
</organism>
<proteinExistence type="predicted"/>
<dbReference type="EMBL" id="HBUF01596360">
    <property type="protein sequence ID" value="CAG6774916.1"/>
    <property type="molecule type" value="Transcribed_RNA"/>
</dbReference>
<accession>A0A8D9B0N5</accession>
<name>A0A8D9B0N5_9HEMI</name>
<dbReference type="EMBL" id="HBUF01596361">
    <property type="protein sequence ID" value="CAG6774917.1"/>
    <property type="molecule type" value="Transcribed_RNA"/>
</dbReference>
<reference evidence="1" key="1">
    <citation type="submission" date="2021-05" db="EMBL/GenBank/DDBJ databases">
        <authorList>
            <person name="Alioto T."/>
            <person name="Alioto T."/>
            <person name="Gomez Garrido J."/>
        </authorList>
    </citation>
    <scope>NUCLEOTIDE SEQUENCE</scope>
</reference>
<dbReference type="AlphaFoldDB" id="A0A8D9B0N5"/>
<protein>
    <submittedName>
        <fullName evidence="1">Uncharacterized protein</fullName>
    </submittedName>
</protein>
<evidence type="ECO:0000313" key="1">
    <source>
        <dbReference type="EMBL" id="CAG6774916.1"/>
    </source>
</evidence>
<dbReference type="EMBL" id="HBUF01357322">
    <property type="protein sequence ID" value="CAG6718340.1"/>
    <property type="molecule type" value="Transcribed_RNA"/>
</dbReference>
<sequence>MWMTELLQNYLQVFYLSLWHLKTRGLGLLGIFDHQNIPFHHLMDKFVITWVSKDLHLTHMLRDWQHIDHVLGTIFEWFVEELFDFESETVVHYCSFCSFCCSVVRILIYSF</sequence>